<proteinExistence type="predicted"/>
<reference evidence="1 2" key="1">
    <citation type="submission" date="2016-09" db="EMBL/GenBank/DDBJ databases">
        <authorList>
            <person name="Capua I."/>
            <person name="De Benedictis P."/>
            <person name="Joannis T."/>
            <person name="Lombin L.H."/>
            <person name="Cattoli G."/>
        </authorList>
    </citation>
    <scope>NUCLEOTIDE SEQUENCE [LARGE SCALE GENOMIC DNA]</scope>
    <source>
        <strain evidence="1 2">IMI 309357</strain>
    </source>
</reference>
<dbReference type="RefSeq" id="XP_022476428.1">
    <property type="nucleotide sequence ID" value="XM_022616963.1"/>
</dbReference>
<name>A0A1G4BCY2_9PEZI</name>
<dbReference type="EMBL" id="MJBS01000037">
    <property type="protein sequence ID" value="OHE99279.1"/>
    <property type="molecule type" value="Genomic_DNA"/>
</dbReference>
<dbReference type="Proteomes" id="UP000176998">
    <property type="component" value="Unassembled WGS sequence"/>
</dbReference>
<protein>
    <submittedName>
        <fullName evidence="1">Uncharacterized protein</fullName>
    </submittedName>
</protein>
<evidence type="ECO:0000313" key="2">
    <source>
        <dbReference type="Proteomes" id="UP000176998"/>
    </source>
</evidence>
<evidence type="ECO:0000313" key="1">
    <source>
        <dbReference type="EMBL" id="OHE99279.1"/>
    </source>
</evidence>
<keyword evidence="2" id="KW-1185">Reference proteome</keyword>
<gene>
    <name evidence="1" type="ORF">CORC01_05320</name>
</gene>
<accession>A0A1G4BCY2</accession>
<sequence>MTGAGEVQVAGEEEEETEAAAVEALGREVLAEEAAPRGEEAVVAMAAEVLLVEEAEEVKVEEAPLAAAEVGVNEAVLEEGPEVLVVLDIDDQGRGSISAVEISFESTKK</sequence>
<dbReference type="GeneID" id="34558473"/>
<comment type="caution">
    <text evidence="1">The sequence shown here is derived from an EMBL/GenBank/DDBJ whole genome shotgun (WGS) entry which is preliminary data.</text>
</comment>
<organism evidence="1 2">
    <name type="scientific">Colletotrichum orchidophilum</name>
    <dbReference type="NCBI Taxonomy" id="1209926"/>
    <lineage>
        <taxon>Eukaryota</taxon>
        <taxon>Fungi</taxon>
        <taxon>Dikarya</taxon>
        <taxon>Ascomycota</taxon>
        <taxon>Pezizomycotina</taxon>
        <taxon>Sordariomycetes</taxon>
        <taxon>Hypocreomycetidae</taxon>
        <taxon>Glomerellales</taxon>
        <taxon>Glomerellaceae</taxon>
        <taxon>Colletotrichum</taxon>
    </lineage>
</organism>
<dbReference type="AlphaFoldDB" id="A0A1G4BCY2"/>